<comment type="caution">
    <text evidence="3">The sequence shown here is derived from an EMBL/GenBank/DDBJ whole genome shotgun (WGS) entry which is preliminary data.</text>
</comment>
<dbReference type="Proteomes" id="UP000542674">
    <property type="component" value="Unassembled WGS sequence"/>
</dbReference>
<dbReference type="GO" id="GO:0005886">
    <property type="term" value="C:plasma membrane"/>
    <property type="evidence" value="ECO:0007669"/>
    <property type="project" value="TreeGrafter"/>
</dbReference>
<dbReference type="Gene3D" id="3.40.710.10">
    <property type="entry name" value="DD-peptidase/beta-lactamase superfamily"/>
    <property type="match status" value="1"/>
</dbReference>
<dbReference type="PANTHER" id="PTHR30627:SF24">
    <property type="entry name" value="PENICILLIN-BINDING PROTEIN 4B"/>
    <property type="match status" value="1"/>
</dbReference>
<accession>A0A7W7T297</accession>
<keyword evidence="3" id="KW-0645">Protease</keyword>
<feature type="domain" description="NTF2-like N-terminal transpeptidase" evidence="2">
    <location>
        <begin position="46"/>
        <end position="156"/>
    </location>
</feature>
<dbReference type="Pfam" id="PF05223">
    <property type="entry name" value="MecA_N"/>
    <property type="match status" value="1"/>
</dbReference>
<dbReference type="EMBL" id="JACHJS010000001">
    <property type="protein sequence ID" value="MBB4964707.1"/>
    <property type="molecule type" value="Genomic_DNA"/>
</dbReference>
<evidence type="ECO:0000259" key="2">
    <source>
        <dbReference type="Pfam" id="PF05223"/>
    </source>
</evidence>
<sequence>MKTRTKRLVLAGAGVLAVAAVVAGVIEIWPGTPAGKPASPGTKVPPAAVAQEFVTALATDQFAQAAGTTDAPDTAREALTLLRRNMVDARYHARLGAAPTTAADATTATIDAEVTWTLVGGALFKYPLRVELRRADERWRVHWASTVIHPELAEHQSLAYHLVSGDGALHGRDGKDPQGLPAGLRDAATKAVGSLDGKVGFQVTAVDGAGAAGKVFLDQKAEPGQVATITIDPAIQSAAQQAVDSVPQDGALVAIQPSTGEILAIAQHGSGGAQSPVALTDRYEPGSTFKIVTAAAALNAGAVTTTTPVACPGTDTIGTRTISNEDKFDLGTVPLRRAFAASCNTSFAKLAADLPADALPDAASWFGLTSDYTIPGLTTNTGKIPSSPSVPERVESGIGQGRVQVTPFGMALVAATVANGSTPTPRLVRELPAEGGRATPPPAGVVAALRTMMGDVVTGGTARELAPYGNVRGKTGTAQFGDGTHSHGWFVGYQNDLAFAVLVVDGGSSKAAVAVTSRFLGGF</sequence>
<dbReference type="InterPro" id="IPR007887">
    <property type="entry name" value="MecA_N"/>
</dbReference>
<evidence type="ECO:0000313" key="4">
    <source>
        <dbReference type="Proteomes" id="UP000542674"/>
    </source>
</evidence>
<dbReference type="InterPro" id="IPR001460">
    <property type="entry name" value="PCN-bd_Tpept"/>
</dbReference>
<keyword evidence="4" id="KW-1185">Reference proteome</keyword>
<dbReference type="RefSeq" id="WP_184667907.1">
    <property type="nucleotide sequence ID" value="NZ_BAABAI010000015.1"/>
</dbReference>
<dbReference type="GO" id="GO:0071555">
    <property type="term" value="P:cell wall organization"/>
    <property type="evidence" value="ECO:0007669"/>
    <property type="project" value="TreeGrafter"/>
</dbReference>
<protein>
    <submittedName>
        <fullName evidence="3">Membrane carboxypeptidase/penicillin-binding protein</fullName>
    </submittedName>
</protein>
<dbReference type="AlphaFoldDB" id="A0A7W7T297"/>
<dbReference type="GO" id="GO:0046677">
    <property type="term" value="P:response to antibiotic"/>
    <property type="evidence" value="ECO:0007669"/>
    <property type="project" value="InterPro"/>
</dbReference>
<dbReference type="GO" id="GO:0008658">
    <property type="term" value="F:penicillin binding"/>
    <property type="evidence" value="ECO:0007669"/>
    <property type="project" value="InterPro"/>
</dbReference>
<dbReference type="Pfam" id="PF00905">
    <property type="entry name" value="Transpeptidase"/>
    <property type="match status" value="1"/>
</dbReference>
<dbReference type="SUPFAM" id="SSF56601">
    <property type="entry name" value="beta-lactamase/transpeptidase-like"/>
    <property type="match status" value="1"/>
</dbReference>
<dbReference type="InterPro" id="IPR012338">
    <property type="entry name" value="Beta-lactam/transpept-like"/>
</dbReference>
<keyword evidence="3" id="KW-0121">Carboxypeptidase</keyword>
<proteinExistence type="predicted"/>
<feature type="domain" description="Penicillin-binding protein transpeptidase" evidence="1">
    <location>
        <begin position="250"/>
        <end position="515"/>
    </location>
</feature>
<dbReference type="PANTHER" id="PTHR30627">
    <property type="entry name" value="PEPTIDOGLYCAN D,D-TRANSPEPTIDASE"/>
    <property type="match status" value="1"/>
</dbReference>
<name>A0A7W7T297_9PSEU</name>
<evidence type="ECO:0000313" key="3">
    <source>
        <dbReference type="EMBL" id="MBB4964707.1"/>
    </source>
</evidence>
<keyword evidence="3" id="KW-0378">Hydrolase</keyword>
<evidence type="ECO:0000259" key="1">
    <source>
        <dbReference type="Pfam" id="PF00905"/>
    </source>
</evidence>
<gene>
    <name evidence="3" type="ORF">F4559_002066</name>
</gene>
<dbReference type="GO" id="GO:0071972">
    <property type="term" value="F:peptidoglycan L,D-transpeptidase activity"/>
    <property type="evidence" value="ECO:0007669"/>
    <property type="project" value="TreeGrafter"/>
</dbReference>
<reference evidence="3 4" key="1">
    <citation type="submission" date="2020-08" db="EMBL/GenBank/DDBJ databases">
        <title>Sequencing the genomes of 1000 actinobacteria strains.</title>
        <authorList>
            <person name="Klenk H.-P."/>
        </authorList>
    </citation>
    <scope>NUCLEOTIDE SEQUENCE [LARGE SCALE GENOMIC DNA]</scope>
    <source>
        <strain evidence="3 4">DSM 45084</strain>
    </source>
</reference>
<dbReference type="InterPro" id="IPR050515">
    <property type="entry name" value="Beta-lactam/transpept"/>
</dbReference>
<organism evidence="3 4">
    <name type="scientific">Saccharothrix violaceirubra</name>
    <dbReference type="NCBI Taxonomy" id="413306"/>
    <lineage>
        <taxon>Bacteria</taxon>
        <taxon>Bacillati</taxon>
        <taxon>Actinomycetota</taxon>
        <taxon>Actinomycetes</taxon>
        <taxon>Pseudonocardiales</taxon>
        <taxon>Pseudonocardiaceae</taxon>
        <taxon>Saccharothrix</taxon>
    </lineage>
</organism>